<keyword evidence="1" id="KW-0732">Signal</keyword>
<organism evidence="2 3">
    <name type="scientific">Mycena chlorophos</name>
    <name type="common">Agaric fungus</name>
    <name type="synonym">Agaricus chlorophos</name>
    <dbReference type="NCBI Taxonomy" id="658473"/>
    <lineage>
        <taxon>Eukaryota</taxon>
        <taxon>Fungi</taxon>
        <taxon>Dikarya</taxon>
        <taxon>Basidiomycota</taxon>
        <taxon>Agaricomycotina</taxon>
        <taxon>Agaricomycetes</taxon>
        <taxon>Agaricomycetidae</taxon>
        <taxon>Agaricales</taxon>
        <taxon>Marasmiineae</taxon>
        <taxon>Mycenaceae</taxon>
        <taxon>Mycena</taxon>
    </lineage>
</organism>
<evidence type="ECO:0008006" key="4">
    <source>
        <dbReference type="Google" id="ProtNLM"/>
    </source>
</evidence>
<evidence type="ECO:0000256" key="1">
    <source>
        <dbReference type="SAM" id="SignalP"/>
    </source>
</evidence>
<evidence type="ECO:0000313" key="2">
    <source>
        <dbReference type="EMBL" id="KAF7289695.1"/>
    </source>
</evidence>
<accession>A0A8H6RZY7</accession>
<gene>
    <name evidence="2" type="ORF">HMN09_01332600</name>
</gene>
<reference evidence="2" key="1">
    <citation type="submission" date="2020-05" db="EMBL/GenBank/DDBJ databases">
        <title>Mycena genomes resolve the evolution of fungal bioluminescence.</title>
        <authorList>
            <person name="Tsai I.J."/>
        </authorList>
    </citation>
    <scope>NUCLEOTIDE SEQUENCE</scope>
    <source>
        <strain evidence="2">110903Hualien_Pintung</strain>
    </source>
</reference>
<feature type="signal peptide" evidence="1">
    <location>
        <begin position="1"/>
        <end position="25"/>
    </location>
</feature>
<dbReference type="AlphaFoldDB" id="A0A8H6RZY7"/>
<proteinExistence type="predicted"/>
<sequence length="316" mass="33012">MGRKAAMRFAASILTALASASLALAHSPAGYTPSGTPIFPIPRDAHMEQSGNKFNIVAKNGTVIHVIESGGGSGSSAPGPSKRQMLSVAVDASASPAFNDTLQAFNATFVVPPLPTTFESQLFFLTGGIVLVDDNGPGLYMAAGLQYGGTNLQGGPYWTLAVILQGLPGTEFSQLTFGNVVANPGETYQFYTTIDNSMFPLDNFTWYVVGINSPTDPEKDVSFIGLVSDLESDGVTIAPIITMFRGQEEGVTQATDYPVGDMVFEDISVNLLGTGIPEGVTWGTSTNATMSPGLTVQVQTDGASDGKIAFGFPDSD</sequence>
<feature type="chain" id="PRO_5034487391" description="PEP-CTERM sorting domain-containing protein" evidence="1">
    <location>
        <begin position="26"/>
        <end position="316"/>
    </location>
</feature>
<keyword evidence="3" id="KW-1185">Reference proteome</keyword>
<name>A0A8H6RZY7_MYCCL</name>
<dbReference type="EMBL" id="JACAZE010000028">
    <property type="protein sequence ID" value="KAF7289695.1"/>
    <property type="molecule type" value="Genomic_DNA"/>
</dbReference>
<comment type="caution">
    <text evidence="2">The sequence shown here is derived from an EMBL/GenBank/DDBJ whole genome shotgun (WGS) entry which is preliminary data.</text>
</comment>
<protein>
    <recommendedName>
        <fullName evidence="4">PEP-CTERM sorting domain-containing protein</fullName>
    </recommendedName>
</protein>
<dbReference type="Proteomes" id="UP000613580">
    <property type="component" value="Unassembled WGS sequence"/>
</dbReference>
<evidence type="ECO:0000313" key="3">
    <source>
        <dbReference type="Proteomes" id="UP000613580"/>
    </source>
</evidence>